<sequence>EEEALSKCSQAENMVSTRADGCFKTLKREPGPPHHPHHHHPHHFFMQPQQGLWPHVQSHNMNNPYPPNWFRIAFGDSSQGYFGVSKVHVFPKDRDAPDVHLTFPSKFAGPIIGKGASNLDHIKKWSGVSKVHVFPKDRDAPERYIEIIGTPFQQYFAQHLVYCKLAEEGYKTSTGENTAELKLKTEIFIPLKGGSKDQPNIIGRFIGKEGQNVKTLQRETGVKIKVLPVNENSENNEAVILIEESFATGQRAQMKILDSLAHCQSPPPRRHAPYS</sequence>
<proteinExistence type="predicted"/>
<dbReference type="PANTHER" id="PTHR10288">
    <property type="entry name" value="KH DOMAIN CONTAINING RNA BINDING PROTEIN"/>
    <property type="match status" value="1"/>
</dbReference>
<evidence type="ECO:0000256" key="2">
    <source>
        <dbReference type="PROSITE-ProRule" id="PRU00117"/>
    </source>
</evidence>
<dbReference type="Pfam" id="PF00013">
    <property type="entry name" value="KH_1"/>
    <property type="match status" value="2"/>
</dbReference>
<dbReference type="EMBL" id="CALNXI010005778">
    <property type="protein sequence ID" value="CAH3198641.1"/>
    <property type="molecule type" value="Genomic_DNA"/>
</dbReference>
<keyword evidence="5" id="KW-1185">Reference proteome</keyword>
<organism evidence="4 5">
    <name type="scientific">Porites evermanni</name>
    <dbReference type="NCBI Taxonomy" id="104178"/>
    <lineage>
        <taxon>Eukaryota</taxon>
        <taxon>Metazoa</taxon>
        <taxon>Cnidaria</taxon>
        <taxon>Anthozoa</taxon>
        <taxon>Hexacorallia</taxon>
        <taxon>Scleractinia</taxon>
        <taxon>Fungiina</taxon>
        <taxon>Poritidae</taxon>
        <taxon>Porites</taxon>
    </lineage>
</organism>
<reference evidence="4 5" key="1">
    <citation type="submission" date="2022-05" db="EMBL/GenBank/DDBJ databases">
        <authorList>
            <consortium name="Genoscope - CEA"/>
            <person name="William W."/>
        </authorList>
    </citation>
    <scope>NUCLEOTIDE SEQUENCE [LARGE SCALE GENOMIC DNA]</scope>
</reference>
<evidence type="ECO:0000256" key="1">
    <source>
        <dbReference type="ARBA" id="ARBA00022737"/>
    </source>
</evidence>
<feature type="non-terminal residue" evidence="4">
    <location>
        <position position="1"/>
    </location>
</feature>
<dbReference type="PROSITE" id="PS50084">
    <property type="entry name" value="KH_TYPE_1"/>
    <property type="match status" value="2"/>
</dbReference>
<protein>
    <recommendedName>
        <fullName evidence="3">K Homology domain-containing protein</fullName>
    </recommendedName>
</protein>
<dbReference type="Proteomes" id="UP001159427">
    <property type="component" value="Unassembled WGS sequence"/>
</dbReference>
<accession>A0ABN8T316</accession>
<dbReference type="Gene3D" id="3.30.310.210">
    <property type="match status" value="1"/>
</dbReference>
<dbReference type="SMART" id="SM00322">
    <property type="entry name" value="KH"/>
    <property type="match status" value="2"/>
</dbReference>
<dbReference type="InterPro" id="IPR004087">
    <property type="entry name" value="KH_dom"/>
</dbReference>
<feature type="domain" description="K Homology" evidence="3">
    <location>
        <begin position="95"/>
        <end position="166"/>
    </location>
</feature>
<evidence type="ECO:0000313" key="4">
    <source>
        <dbReference type="EMBL" id="CAH3198641.1"/>
    </source>
</evidence>
<feature type="domain" description="K Homology" evidence="3">
    <location>
        <begin position="181"/>
        <end position="261"/>
    </location>
</feature>
<gene>
    <name evidence="4" type="ORF">PEVE_00036299</name>
</gene>
<dbReference type="InterPro" id="IPR004088">
    <property type="entry name" value="KH_dom_type_1"/>
</dbReference>
<keyword evidence="2" id="KW-0694">RNA-binding</keyword>
<name>A0ABN8T316_9CNID</name>
<dbReference type="InterPro" id="IPR036612">
    <property type="entry name" value="KH_dom_type_1_sf"/>
</dbReference>
<evidence type="ECO:0000259" key="3">
    <source>
        <dbReference type="SMART" id="SM00322"/>
    </source>
</evidence>
<comment type="caution">
    <text evidence="4">The sequence shown here is derived from an EMBL/GenBank/DDBJ whole genome shotgun (WGS) entry which is preliminary data.</text>
</comment>
<keyword evidence="1" id="KW-0677">Repeat</keyword>
<dbReference type="SUPFAM" id="SSF54791">
    <property type="entry name" value="Eukaryotic type KH-domain (KH-domain type I)"/>
    <property type="match status" value="2"/>
</dbReference>
<evidence type="ECO:0000313" key="5">
    <source>
        <dbReference type="Proteomes" id="UP001159427"/>
    </source>
</evidence>